<feature type="transmembrane region" description="Helical" evidence="1">
    <location>
        <begin position="141"/>
        <end position="165"/>
    </location>
</feature>
<feature type="transmembrane region" description="Helical" evidence="1">
    <location>
        <begin position="306"/>
        <end position="325"/>
    </location>
</feature>
<keyword evidence="1" id="KW-0812">Transmembrane</keyword>
<name>A0AAD3MFI9_LATJO</name>
<gene>
    <name evidence="2" type="ORF">AKAME5_000583100</name>
</gene>
<dbReference type="Proteomes" id="UP001279410">
    <property type="component" value="Unassembled WGS sequence"/>
</dbReference>
<sequence length="409" mass="44515">MMSELGVRAWYQTGGPEITRAEKTQRGGQEVSSEHLKSASAAGVSLHLSTKTTTRRLLQSTMESTRTSLWLFVLLSQLPFCPTDAGQGFSAMQTMNTYKIAGQDGSSTAAMESSLTTVDHTNSPDTDTNGTRADCLIDTEMGLIAIGSAGGLIVFLLVATVVLACQVCHIQHRVYALQTSRSNMDLVSGTSYWGPDQPEAGGMVGPCDASVMLEEVRAESKMEEERLPEIQDVREEAGAGLEEGATVMVFDLEEASQMKSSSSRDSCLEVPRDLEDMPLVVTTQLMSYTDSLRKVPETARRLKKTMTMLSVFIWLLPLIACSTVTSGQSHNFTSVTTGKETGYKFTQGHLTTQDASSLNPLSAQTSNCIESLQSGEQDRGQRQQAGCLMLCHDIQNRQRTECDSITFQQ</sequence>
<keyword evidence="1" id="KW-1133">Transmembrane helix</keyword>
<reference evidence="2" key="1">
    <citation type="submission" date="2022-08" db="EMBL/GenBank/DDBJ databases">
        <title>Genome sequencing of akame (Lates japonicus).</title>
        <authorList>
            <person name="Hashiguchi Y."/>
            <person name="Takahashi H."/>
        </authorList>
    </citation>
    <scope>NUCLEOTIDE SEQUENCE</scope>
    <source>
        <strain evidence="2">Kochi</strain>
    </source>
</reference>
<accession>A0AAD3MFI9</accession>
<evidence type="ECO:0000313" key="3">
    <source>
        <dbReference type="Proteomes" id="UP001279410"/>
    </source>
</evidence>
<organism evidence="2 3">
    <name type="scientific">Lates japonicus</name>
    <name type="common">Japanese lates</name>
    <dbReference type="NCBI Taxonomy" id="270547"/>
    <lineage>
        <taxon>Eukaryota</taxon>
        <taxon>Metazoa</taxon>
        <taxon>Chordata</taxon>
        <taxon>Craniata</taxon>
        <taxon>Vertebrata</taxon>
        <taxon>Euteleostomi</taxon>
        <taxon>Actinopterygii</taxon>
        <taxon>Neopterygii</taxon>
        <taxon>Teleostei</taxon>
        <taxon>Neoteleostei</taxon>
        <taxon>Acanthomorphata</taxon>
        <taxon>Carangaria</taxon>
        <taxon>Carangaria incertae sedis</taxon>
        <taxon>Centropomidae</taxon>
        <taxon>Lates</taxon>
    </lineage>
</organism>
<dbReference type="AlphaFoldDB" id="A0AAD3MFI9"/>
<protein>
    <submittedName>
        <fullName evidence="2">Uncharacterized protein</fullName>
    </submittedName>
</protein>
<evidence type="ECO:0000313" key="2">
    <source>
        <dbReference type="EMBL" id="GLD53017.1"/>
    </source>
</evidence>
<proteinExistence type="predicted"/>
<keyword evidence="1" id="KW-0472">Membrane</keyword>
<dbReference type="EMBL" id="BRZM01000015">
    <property type="protein sequence ID" value="GLD53017.1"/>
    <property type="molecule type" value="Genomic_DNA"/>
</dbReference>
<evidence type="ECO:0000256" key="1">
    <source>
        <dbReference type="SAM" id="Phobius"/>
    </source>
</evidence>
<comment type="caution">
    <text evidence="2">The sequence shown here is derived from an EMBL/GenBank/DDBJ whole genome shotgun (WGS) entry which is preliminary data.</text>
</comment>
<keyword evidence="3" id="KW-1185">Reference proteome</keyword>